<evidence type="ECO:0000256" key="4">
    <source>
        <dbReference type="ARBA" id="ARBA00005988"/>
    </source>
</evidence>
<dbReference type="Proteomes" id="UP001153954">
    <property type="component" value="Unassembled WGS sequence"/>
</dbReference>
<organism evidence="21 22">
    <name type="scientific">Euphydryas editha</name>
    <name type="common">Edith's checkerspot</name>
    <dbReference type="NCBI Taxonomy" id="104508"/>
    <lineage>
        <taxon>Eukaryota</taxon>
        <taxon>Metazoa</taxon>
        <taxon>Ecdysozoa</taxon>
        <taxon>Arthropoda</taxon>
        <taxon>Hexapoda</taxon>
        <taxon>Insecta</taxon>
        <taxon>Pterygota</taxon>
        <taxon>Neoptera</taxon>
        <taxon>Endopterygota</taxon>
        <taxon>Lepidoptera</taxon>
        <taxon>Glossata</taxon>
        <taxon>Ditrysia</taxon>
        <taxon>Papilionoidea</taxon>
        <taxon>Nymphalidae</taxon>
        <taxon>Nymphalinae</taxon>
        <taxon>Euphydryas</taxon>
    </lineage>
</organism>
<evidence type="ECO:0000256" key="3">
    <source>
        <dbReference type="ARBA" id="ARBA00004613"/>
    </source>
</evidence>
<dbReference type="Pfam" id="PF00246">
    <property type="entry name" value="Peptidase_M14"/>
    <property type="match status" value="1"/>
</dbReference>
<feature type="chain" id="PRO_5043818495" description="Peptidase M14 domain-containing protein" evidence="19">
    <location>
        <begin position="19"/>
        <end position="462"/>
    </location>
</feature>
<dbReference type="InterPro" id="IPR003146">
    <property type="entry name" value="M14A_act_pep"/>
</dbReference>
<evidence type="ECO:0000256" key="8">
    <source>
        <dbReference type="ARBA" id="ARBA00022723"/>
    </source>
</evidence>
<dbReference type="InterPro" id="IPR000834">
    <property type="entry name" value="Peptidase_M14"/>
</dbReference>
<comment type="subcellular location">
    <subcellularLocation>
        <location evidence="3">Secreted</location>
    </subcellularLocation>
</comment>
<dbReference type="CDD" id="cd03860">
    <property type="entry name" value="M14_CP_A-B_like"/>
    <property type="match status" value="1"/>
</dbReference>
<dbReference type="SUPFAM" id="SSF53187">
    <property type="entry name" value="Zn-dependent exopeptidases"/>
    <property type="match status" value="1"/>
</dbReference>
<protein>
    <recommendedName>
        <fullName evidence="20">Peptidase M14 domain-containing protein</fullName>
    </recommendedName>
</protein>
<keyword evidence="9 19" id="KW-0732">Signal</keyword>
<evidence type="ECO:0000256" key="10">
    <source>
        <dbReference type="ARBA" id="ARBA00022801"/>
    </source>
</evidence>
<keyword evidence="5" id="KW-0964">Secreted</keyword>
<dbReference type="GO" id="GO:0006508">
    <property type="term" value="P:proteolysis"/>
    <property type="evidence" value="ECO:0007669"/>
    <property type="project" value="UniProtKB-KW"/>
</dbReference>
<evidence type="ECO:0000256" key="2">
    <source>
        <dbReference type="ARBA" id="ARBA00003091"/>
    </source>
</evidence>
<dbReference type="SUPFAM" id="SSF54897">
    <property type="entry name" value="Protease propeptides/inhibitors"/>
    <property type="match status" value="1"/>
</dbReference>
<evidence type="ECO:0000313" key="22">
    <source>
        <dbReference type="Proteomes" id="UP001153954"/>
    </source>
</evidence>
<keyword evidence="8" id="KW-0479">Metal-binding</keyword>
<keyword evidence="7" id="KW-0645">Protease</keyword>
<evidence type="ECO:0000256" key="5">
    <source>
        <dbReference type="ARBA" id="ARBA00022525"/>
    </source>
</evidence>
<dbReference type="Gene3D" id="3.40.630.10">
    <property type="entry name" value="Zn peptidases"/>
    <property type="match status" value="1"/>
</dbReference>
<evidence type="ECO:0000256" key="12">
    <source>
        <dbReference type="ARBA" id="ARBA00023026"/>
    </source>
</evidence>
<accession>A0AAU9U6M4</accession>
<dbReference type="SMART" id="SM00631">
    <property type="entry name" value="Zn_pept"/>
    <property type="match status" value="1"/>
</dbReference>
<evidence type="ECO:0000256" key="14">
    <source>
        <dbReference type="ARBA" id="ARBA00023145"/>
    </source>
</evidence>
<dbReference type="PROSITE" id="PS00133">
    <property type="entry name" value="CARBOXYPEPT_ZN_2"/>
    <property type="match status" value="1"/>
</dbReference>
<keyword evidence="18" id="KW-0812">Transmembrane</keyword>
<keyword evidence="18" id="KW-1133">Transmembrane helix</keyword>
<evidence type="ECO:0000256" key="11">
    <source>
        <dbReference type="ARBA" id="ARBA00022833"/>
    </source>
</evidence>
<dbReference type="PRINTS" id="PR00765">
    <property type="entry name" value="CRBOXYPTASEA"/>
</dbReference>
<evidence type="ECO:0000259" key="20">
    <source>
        <dbReference type="PROSITE" id="PS52035"/>
    </source>
</evidence>
<dbReference type="Pfam" id="PF02244">
    <property type="entry name" value="Propep_M14"/>
    <property type="match status" value="1"/>
</dbReference>
<dbReference type="PANTHER" id="PTHR11705:SF143">
    <property type="entry name" value="SLL0236 PROTEIN"/>
    <property type="match status" value="1"/>
</dbReference>
<gene>
    <name evidence="21" type="ORF">EEDITHA_LOCUS10319</name>
</gene>
<feature type="domain" description="Peptidase M14" evidence="20">
    <location>
        <begin position="122"/>
        <end position="432"/>
    </location>
</feature>
<evidence type="ECO:0000256" key="15">
    <source>
        <dbReference type="ARBA" id="ARBA00023157"/>
    </source>
</evidence>
<keyword evidence="13" id="KW-0482">Metalloprotease</keyword>
<sequence length="462" mass="52792">MKLINVICIFSIISAVYSEKRSYEGYSLFKMTPKTEDDLTVLKYLQDKNVGEFWDDQLYKNYEMRIMVPRENRKIFYDIVDNSGIVAEEVIKDVQRAIDEQLEPATRSAQGNHSFLSMNWNQYYSLEEIYDWLDRVQQTYPNVVTIVNMGSSVENRTIKGVRINYKPNQNNTLIGMYQGTLHAREWITTTTVTWIIKEFLTSTDPNIRAFAENFEWHLFPVVNPDGYVYTFTTNRMWRKNRSRQNFTTCVGGTDDLSNGVDLNRNFDFAWMTAGASNNSCSQTFAGPAPNSEPETRAISQYILNLNTQGRFMYFIDFHSYTQIFCIPYSNTVNPSDVLTSGNYANMYELAIRGAEKLGSRYGTNYGAGVAGNVLYPMSGTTFDWAKNATNVPFSYLIELRDMGDYGFLLPAEQIIPNSLEIMDALLEMDKTAIALGYYYSSSHTILSSIGIICVGLLIILIH</sequence>
<evidence type="ECO:0000256" key="19">
    <source>
        <dbReference type="SAM" id="SignalP"/>
    </source>
</evidence>
<proteinExistence type="inferred from homology"/>
<keyword evidence="10" id="KW-0378">Hydrolase</keyword>
<evidence type="ECO:0000256" key="13">
    <source>
        <dbReference type="ARBA" id="ARBA00023049"/>
    </source>
</evidence>
<dbReference type="EMBL" id="CAKOGL010000014">
    <property type="protein sequence ID" value="CAH2094783.1"/>
    <property type="molecule type" value="Genomic_DNA"/>
</dbReference>
<keyword evidence="15" id="KW-1015">Disulfide bond</keyword>
<dbReference type="GO" id="GO:0005615">
    <property type="term" value="C:extracellular space"/>
    <property type="evidence" value="ECO:0007669"/>
    <property type="project" value="TreeGrafter"/>
</dbReference>
<comment type="caution">
    <text evidence="21">The sequence shown here is derived from an EMBL/GenBank/DDBJ whole genome shotgun (WGS) entry which is preliminary data.</text>
</comment>
<dbReference type="GO" id="GO:0004181">
    <property type="term" value="F:metallocarboxypeptidase activity"/>
    <property type="evidence" value="ECO:0007669"/>
    <property type="project" value="InterPro"/>
</dbReference>
<keyword evidence="22" id="KW-1185">Reference proteome</keyword>
<feature type="transmembrane region" description="Helical" evidence="18">
    <location>
        <begin position="437"/>
        <end position="461"/>
    </location>
</feature>
<keyword evidence="12" id="KW-0843">Virulence</keyword>
<dbReference type="PANTHER" id="PTHR11705">
    <property type="entry name" value="PROTEASE FAMILY M14 CARBOXYPEPTIDASE A,B"/>
    <property type="match status" value="1"/>
</dbReference>
<evidence type="ECO:0000256" key="18">
    <source>
        <dbReference type="SAM" id="Phobius"/>
    </source>
</evidence>
<evidence type="ECO:0000256" key="16">
    <source>
        <dbReference type="ARBA" id="ARBA00057299"/>
    </source>
</evidence>
<evidence type="ECO:0000256" key="9">
    <source>
        <dbReference type="ARBA" id="ARBA00022729"/>
    </source>
</evidence>
<dbReference type="GO" id="GO:0008270">
    <property type="term" value="F:zinc ion binding"/>
    <property type="evidence" value="ECO:0007669"/>
    <property type="project" value="InterPro"/>
</dbReference>
<dbReference type="Gene3D" id="3.30.70.340">
    <property type="entry name" value="Metallocarboxypeptidase-like"/>
    <property type="match status" value="1"/>
</dbReference>
<keyword evidence="14" id="KW-0865">Zymogen</keyword>
<comment type="cofactor">
    <cofactor evidence="1">
        <name>Zn(2+)</name>
        <dbReference type="ChEBI" id="CHEBI:29105"/>
    </cofactor>
</comment>
<feature type="active site" description="Proton donor/acceptor" evidence="17">
    <location>
        <position position="398"/>
    </location>
</feature>
<comment type="function">
    <text evidence="16">Involved in the digestion of the blood meal.</text>
</comment>
<comment type="similarity">
    <text evidence="4 17">Belongs to the peptidase M14 family.</text>
</comment>
<dbReference type="InterPro" id="IPR057247">
    <property type="entry name" value="CARBOXYPEPT_ZN_2"/>
</dbReference>
<dbReference type="FunFam" id="3.40.630.10:FF:000040">
    <property type="entry name" value="zinc carboxypeptidase"/>
    <property type="match status" value="1"/>
</dbReference>
<feature type="signal peptide" evidence="19">
    <location>
        <begin position="1"/>
        <end position="18"/>
    </location>
</feature>
<evidence type="ECO:0000256" key="6">
    <source>
        <dbReference type="ARBA" id="ARBA00022645"/>
    </source>
</evidence>
<comment type="function">
    <text evidence="2">Extracellular metalloprotease that contributes to pathogenicity.</text>
</comment>
<evidence type="ECO:0000256" key="1">
    <source>
        <dbReference type="ARBA" id="ARBA00001947"/>
    </source>
</evidence>
<evidence type="ECO:0000313" key="21">
    <source>
        <dbReference type="EMBL" id="CAH2094783.1"/>
    </source>
</evidence>
<reference evidence="21" key="1">
    <citation type="submission" date="2022-03" db="EMBL/GenBank/DDBJ databases">
        <authorList>
            <person name="Tunstrom K."/>
        </authorList>
    </citation>
    <scope>NUCLEOTIDE SEQUENCE</scope>
</reference>
<keyword evidence="18" id="KW-0472">Membrane</keyword>
<name>A0AAU9U6M4_EUPED</name>
<keyword evidence="6" id="KW-0121">Carboxypeptidase</keyword>
<dbReference type="InterPro" id="IPR036990">
    <property type="entry name" value="M14A-like_propep"/>
</dbReference>
<evidence type="ECO:0000256" key="17">
    <source>
        <dbReference type="PROSITE-ProRule" id="PRU01379"/>
    </source>
</evidence>
<dbReference type="AlphaFoldDB" id="A0AAU9U6M4"/>
<dbReference type="PROSITE" id="PS52035">
    <property type="entry name" value="PEPTIDASE_M14"/>
    <property type="match status" value="1"/>
</dbReference>
<keyword evidence="11" id="KW-0862">Zinc</keyword>
<evidence type="ECO:0000256" key="7">
    <source>
        <dbReference type="ARBA" id="ARBA00022670"/>
    </source>
</evidence>